<dbReference type="InterPro" id="IPR023214">
    <property type="entry name" value="HAD_sf"/>
</dbReference>
<dbReference type="Gene3D" id="3.40.1110.10">
    <property type="entry name" value="Calcium-transporting ATPase, cytoplasmic domain N"/>
    <property type="match status" value="1"/>
</dbReference>
<evidence type="ECO:0000256" key="9">
    <source>
        <dbReference type="ARBA" id="ARBA00022553"/>
    </source>
</evidence>
<keyword evidence="19" id="KW-0445">Lipid transport</keyword>
<feature type="binding site" evidence="26">
    <location>
        <position position="641"/>
    </location>
    <ligand>
        <name>ATP</name>
        <dbReference type="ChEBI" id="CHEBI:30616"/>
    </ligand>
</feature>
<dbReference type="CDD" id="cd02073">
    <property type="entry name" value="P-type_ATPase_APLT_Dnf-like"/>
    <property type="match status" value="1"/>
</dbReference>
<feature type="transmembrane region" description="Helical" evidence="28">
    <location>
        <begin position="247"/>
        <end position="270"/>
    </location>
</feature>
<dbReference type="SUPFAM" id="SSF56784">
    <property type="entry name" value="HAD-like"/>
    <property type="match status" value="1"/>
</dbReference>
<organism evidence="31 32">
    <name type="scientific">Malurus cyaneus samueli</name>
    <dbReference type="NCBI Taxonomy" id="2593467"/>
    <lineage>
        <taxon>Eukaryota</taxon>
        <taxon>Metazoa</taxon>
        <taxon>Chordata</taxon>
        <taxon>Craniata</taxon>
        <taxon>Vertebrata</taxon>
        <taxon>Euteleostomi</taxon>
        <taxon>Archelosauria</taxon>
        <taxon>Archosauria</taxon>
        <taxon>Dinosauria</taxon>
        <taxon>Saurischia</taxon>
        <taxon>Theropoda</taxon>
        <taxon>Coelurosauria</taxon>
        <taxon>Aves</taxon>
        <taxon>Neognathae</taxon>
        <taxon>Neoaves</taxon>
        <taxon>Telluraves</taxon>
        <taxon>Australaves</taxon>
        <taxon>Passeriformes</taxon>
        <taxon>Meliphagoidea</taxon>
        <taxon>Maluridae</taxon>
        <taxon>Malurus</taxon>
    </lineage>
</organism>
<comment type="similarity">
    <text evidence="6 28">Belongs to the cation transport ATPase (P-type) (TC 3.A.3) family. Type IV subfamily.</text>
</comment>
<keyword evidence="11 27" id="KW-0479">Metal-binding</keyword>
<evidence type="ECO:0000256" key="13">
    <source>
        <dbReference type="ARBA" id="ARBA00022753"/>
    </source>
</evidence>
<dbReference type="GO" id="GO:0005886">
    <property type="term" value="C:plasma membrane"/>
    <property type="evidence" value="ECO:0007669"/>
    <property type="project" value="UniProtKB-SubCell"/>
</dbReference>
<evidence type="ECO:0000256" key="14">
    <source>
        <dbReference type="ARBA" id="ARBA00022824"/>
    </source>
</evidence>
<evidence type="ECO:0000313" key="31">
    <source>
        <dbReference type="Ensembl" id="ENSMCSP00000004873.1"/>
    </source>
</evidence>
<dbReference type="PANTHER" id="PTHR24092:SF33">
    <property type="entry name" value="PHOSPHOLIPID-TRANSPORTING ATPASE IH"/>
    <property type="match status" value="1"/>
</dbReference>
<feature type="binding site" evidence="26">
    <location>
        <position position="780"/>
    </location>
    <ligand>
        <name>ATP</name>
        <dbReference type="ChEBI" id="CHEBI:30616"/>
    </ligand>
</feature>
<comment type="subunit">
    <text evidence="24">Component of a P4-ATPase flippase complex which consists of a catalytic alpha subunit ATP11A and an accessory beta subunit TMEM30A.</text>
</comment>
<dbReference type="Pfam" id="PF16212">
    <property type="entry name" value="PhoLip_ATPase_C"/>
    <property type="match status" value="1"/>
</dbReference>
<dbReference type="GO" id="GO:0005789">
    <property type="term" value="C:endoplasmic reticulum membrane"/>
    <property type="evidence" value="ECO:0007669"/>
    <property type="project" value="UniProtKB-SubCell"/>
</dbReference>
<dbReference type="SUPFAM" id="SSF81660">
    <property type="entry name" value="Metal cation-transporting ATPase, ATP-binding domain N"/>
    <property type="match status" value="1"/>
</dbReference>
<evidence type="ECO:0000256" key="7">
    <source>
        <dbReference type="ARBA" id="ARBA00022448"/>
    </source>
</evidence>
<evidence type="ECO:0000256" key="19">
    <source>
        <dbReference type="ARBA" id="ARBA00023055"/>
    </source>
</evidence>
<evidence type="ECO:0000256" key="4">
    <source>
        <dbReference type="ARBA" id="ARBA00004477"/>
    </source>
</evidence>
<dbReference type="GO" id="GO:0016887">
    <property type="term" value="F:ATP hydrolysis activity"/>
    <property type="evidence" value="ECO:0007669"/>
    <property type="project" value="InterPro"/>
</dbReference>
<keyword evidence="7" id="KW-0813">Transport</keyword>
<dbReference type="Proteomes" id="UP000694560">
    <property type="component" value="Unplaced"/>
</dbReference>
<keyword evidence="9" id="KW-0597">Phosphoprotein</keyword>
<keyword evidence="16 27" id="KW-0460">Magnesium</keyword>
<dbReference type="Gene3D" id="2.70.150.10">
    <property type="entry name" value="Calcium-transporting ATPase, cytoplasmic transduction domain A"/>
    <property type="match status" value="1"/>
</dbReference>
<keyword evidence="10 28" id="KW-0812">Transmembrane</keyword>
<feature type="binding site" evidence="27">
    <location>
        <position position="368"/>
    </location>
    <ligand>
        <name>Mg(2+)</name>
        <dbReference type="ChEBI" id="CHEBI:18420"/>
    </ligand>
</feature>
<keyword evidence="14" id="KW-0256">Endoplasmic reticulum</keyword>
<feature type="transmembrane region" description="Helical" evidence="28">
    <location>
        <begin position="867"/>
        <end position="887"/>
    </location>
</feature>
<feature type="binding site" evidence="26">
    <location>
        <position position="559"/>
    </location>
    <ligand>
        <name>ATP</name>
        <dbReference type="ChEBI" id="CHEBI:30616"/>
    </ligand>
</feature>
<evidence type="ECO:0000256" key="23">
    <source>
        <dbReference type="ARBA" id="ARBA00051303"/>
    </source>
</evidence>
<comment type="catalytic activity">
    <reaction evidence="23">
        <text>a 1,2-diacyl-sn-glycero-3-phospho-L-serine(out) + ATP + H2O = a 1,2-diacyl-sn-glycero-3-phospho-L-serine(in) + ADP + phosphate + H(+)</text>
        <dbReference type="Rhea" id="RHEA:38567"/>
        <dbReference type="ChEBI" id="CHEBI:15377"/>
        <dbReference type="ChEBI" id="CHEBI:15378"/>
        <dbReference type="ChEBI" id="CHEBI:30616"/>
        <dbReference type="ChEBI" id="CHEBI:43474"/>
        <dbReference type="ChEBI" id="CHEBI:57262"/>
        <dbReference type="ChEBI" id="CHEBI:456216"/>
    </reaction>
    <physiologicalReaction direction="left-to-right" evidence="23">
        <dbReference type="Rhea" id="RHEA:38568"/>
    </physiologicalReaction>
</comment>
<evidence type="ECO:0000256" key="22">
    <source>
        <dbReference type="ARBA" id="ARBA00049128"/>
    </source>
</evidence>
<dbReference type="SFLD" id="SFLDG00002">
    <property type="entry name" value="C1.7:_P-type_atpase_like"/>
    <property type="match status" value="1"/>
</dbReference>
<name>A0A8C5TDL7_9PASS</name>
<feature type="binding site" evidence="26">
    <location>
        <position position="781"/>
    </location>
    <ligand>
        <name>ATP</name>
        <dbReference type="ChEBI" id="CHEBI:30616"/>
    </ligand>
</feature>
<comment type="subcellular location">
    <subcellularLocation>
        <location evidence="5">Cell membrane</location>
        <topology evidence="5">Multi-pass membrane protein</topology>
    </subcellularLocation>
    <subcellularLocation>
        <location evidence="3">Early endosome</location>
    </subcellularLocation>
    <subcellularLocation>
        <location evidence="4">Endoplasmic reticulum membrane</location>
        <topology evidence="4">Multi-pass membrane protein</topology>
    </subcellularLocation>
    <subcellularLocation>
        <location evidence="28">Membrane</location>
        <topology evidence="28">Multi-pass membrane protein</topology>
    </subcellularLocation>
    <subcellularLocation>
        <location evidence="2">Recycling endosome</location>
    </subcellularLocation>
</comment>
<feature type="domain" description="P-type ATPase A" evidence="29">
    <location>
        <begin position="88"/>
        <end position="148"/>
    </location>
</feature>
<evidence type="ECO:0000256" key="12">
    <source>
        <dbReference type="ARBA" id="ARBA00022741"/>
    </source>
</evidence>
<feature type="binding site" evidence="26">
    <location>
        <position position="366"/>
    </location>
    <ligand>
        <name>ATP</name>
        <dbReference type="ChEBI" id="CHEBI:30616"/>
    </ligand>
</feature>
<dbReference type="GO" id="GO:0010831">
    <property type="term" value="P:positive regulation of myotube differentiation"/>
    <property type="evidence" value="ECO:0007669"/>
    <property type="project" value="UniProtKB-ARBA"/>
</dbReference>
<feature type="active site" description="4-aspartylphosphate intermediate" evidence="25">
    <location>
        <position position="366"/>
    </location>
</feature>
<evidence type="ECO:0000256" key="24">
    <source>
        <dbReference type="ARBA" id="ARBA00065117"/>
    </source>
</evidence>
<feature type="transmembrane region" description="Helical" evidence="28">
    <location>
        <begin position="917"/>
        <end position="939"/>
    </location>
</feature>
<keyword evidence="32" id="KW-1185">Reference proteome</keyword>
<feature type="binding site" evidence="27">
    <location>
        <position position="366"/>
    </location>
    <ligand>
        <name>Mg(2+)</name>
        <dbReference type="ChEBI" id="CHEBI:18420"/>
    </ligand>
</feature>
<evidence type="ECO:0000256" key="28">
    <source>
        <dbReference type="RuleBase" id="RU362033"/>
    </source>
</evidence>
<evidence type="ECO:0000256" key="27">
    <source>
        <dbReference type="PIRSR" id="PIRSR606539-3"/>
    </source>
</evidence>
<keyword evidence="13" id="KW-0967">Endosome</keyword>
<feature type="binding site" evidence="27">
    <location>
        <position position="781"/>
    </location>
    <ligand>
        <name>Mg(2+)</name>
        <dbReference type="ChEBI" id="CHEBI:18420"/>
    </ligand>
</feature>
<dbReference type="GO" id="GO:0055037">
    <property type="term" value="C:recycling endosome"/>
    <property type="evidence" value="ECO:0007669"/>
    <property type="project" value="UniProtKB-SubCell"/>
</dbReference>
<comment type="catalytic activity">
    <reaction evidence="21 28">
        <text>ATP + H2O + phospholipidSide 1 = ADP + phosphate + phospholipidSide 2.</text>
        <dbReference type="EC" id="7.6.2.1"/>
    </reaction>
</comment>
<dbReference type="Pfam" id="PF13246">
    <property type="entry name" value="Cation_ATPase"/>
    <property type="match status" value="1"/>
</dbReference>
<keyword evidence="12 26" id="KW-0547">Nucleotide-binding</keyword>
<dbReference type="Pfam" id="PF00122">
    <property type="entry name" value="E1-E2_ATPase"/>
    <property type="match status" value="1"/>
</dbReference>
<dbReference type="GO" id="GO:0045332">
    <property type="term" value="P:phospholipid translocation"/>
    <property type="evidence" value="ECO:0007669"/>
    <property type="project" value="TreeGrafter"/>
</dbReference>
<sequence length="1075" mass="122910">REPPPGAEAYIPQRFPDNRIVSSKVPIFSFIHLDKSAEVILCLIIDTPTSPVTSGLPLLFVITVTAIKQGYEDWLRHKADNAINHCPVHFIQHGKLVRKQSRKLRVGDIVMVKEDEKFPCDLIFLSSSRGDGTCFVTTTSLDGESSQKTYYAVQDTKAFHNEQEIDALHATIECEQPQPDLYKIKEMTEYNTLVNCALLNLLRCAIFSKTSCLISGVAIYTGMETKMALNYQSKSQKRSAVEKSMNVFLVVYLCILVSKALINTILKYVWQSEPFRDEPWYNQKTEPERKRNLFLQAFTDFLAFMVLFNYIIPVSMYVTVEMQKFLGSYFITWDEEMFDEDTGEGPLVNTSDLNEELGQIEYVFTDKTGTLTENNMEFVECCIEGHVYVPDVICNGQVLHDGTGIDMIDSSPGGSGKEREELFFRALCLCHTVQVKDDDSVDGLKKNDFSRKSCIYISSSPDEVALVEGIQRLGYTYLRLKDNHMEILNRENNIEKFELLEVLSFDSVRRRMSVIVKSSTGDIFLFCKGADSSIFPRVKEGKIDQVRARVERNAVEGLRTLCVAYKKLTAEEYSNVQKLLQSAKLALQDRDKKLAEVYEKIETDFILLGATAVEDRLQEKAADTIEALQKAGIKVWVLTGDKMETAAATCYACKLFRRNTQLLELTTKKIEEQSLHDVLFDLRKTVLRDNGSLTRDTFSGLSTDMQDYGLIIDGAALSLIMKTRQDGSSSNYRDRFLEICRNCSAVLCCRMAPLQKAQIVKLIKLSKEHPITLAIGDGANDVSMILEAHVGIGVIGKEGRQAARNSDYAIPKFKHLKKMLLVHGHFYYVRISELVQYFFYKNVCFIFPQFLYQFFCGFSQQTLYDTAYLTLYNICFTSLPILLYSLMEQHISAETLKREPSLYRDVAKNALLRWRVFIYWTFLGVFDAVVFFFGAYLLLDNTVVTSNGQVITPYNIFFFQLALDTHYWTWINHFVIWGSLLFYIVFSLLWGGIIWPFLNYQRMYYVFMQMLSSGPAWLGIILLITVSLLPDVLKKVLCRQLWPTATERIQTKHQCLSVEQSTIFMLSQTSSSLSF</sequence>
<dbReference type="NCBIfam" id="TIGR01494">
    <property type="entry name" value="ATPase_P-type"/>
    <property type="match status" value="2"/>
</dbReference>
<dbReference type="InterPro" id="IPR036412">
    <property type="entry name" value="HAD-like_sf"/>
</dbReference>
<dbReference type="FunFam" id="3.40.50.1000:FF:000012">
    <property type="entry name" value="Phospholipid-transporting ATPase"/>
    <property type="match status" value="1"/>
</dbReference>
<dbReference type="InterPro" id="IPR023298">
    <property type="entry name" value="ATPase_P-typ_TM_dom_sf"/>
</dbReference>
<feature type="transmembrane region" description="Helical" evidence="28">
    <location>
        <begin position="301"/>
        <end position="320"/>
    </location>
</feature>
<feature type="binding site" evidence="26">
    <location>
        <position position="368"/>
    </location>
    <ligand>
        <name>ATP</name>
        <dbReference type="ChEBI" id="CHEBI:30616"/>
    </ligand>
</feature>
<evidence type="ECO:0000256" key="18">
    <source>
        <dbReference type="ARBA" id="ARBA00022989"/>
    </source>
</evidence>
<evidence type="ECO:0000256" key="17">
    <source>
        <dbReference type="ARBA" id="ARBA00022967"/>
    </source>
</evidence>
<feature type="binding site" evidence="26">
    <location>
        <position position="756"/>
    </location>
    <ligand>
        <name>ATP</name>
        <dbReference type="ChEBI" id="CHEBI:30616"/>
    </ligand>
</feature>
<feature type="binding site" evidence="26">
    <location>
        <position position="367"/>
    </location>
    <ligand>
        <name>ATP</name>
        <dbReference type="ChEBI" id="CHEBI:30616"/>
    </ligand>
</feature>
<feature type="binding site" evidence="26">
    <location>
        <position position="505"/>
    </location>
    <ligand>
        <name>ATP</name>
        <dbReference type="ChEBI" id="CHEBI:30616"/>
    </ligand>
</feature>
<keyword evidence="18 28" id="KW-1133">Transmembrane helix</keyword>
<dbReference type="GO" id="GO:0005769">
    <property type="term" value="C:early endosome"/>
    <property type="evidence" value="ECO:0007669"/>
    <property type="project" value="UniProtKB-SubCell"/>
</dbReference>
<dbReference type="FunFam" id="3.40.1110.10:FF:000016">
    <property type="entry name" value="Phospholipid-transporting ATPase"/>
    <property type="match status" value="1"/>
</dbReference>
<evidence type="ECO:0000256" key="1">
    <source>
        <dbReference type="ARBA" id="ARBA00001946"/>
    </source>
</evidence>
<reference evidence="31" key="1">
    <citation type="submission" date="2025-08" db="UniProtKB">
        <authorList>
            <consortium name="Ensembl"/>
        </authorList>
    </citation>
    <scope>IDENTIFICATION</scope>
</reference>
<keyword evidence="15 26" id="KW-0067">ATP-binding</keyword>
<dbReference type="PROSITE" id="PS00154">
    <property type="entry name" value="ATPASE_E1_E2"/>
    <property type="match status" value="1"/>
</dbReference>
<evidence type="ECO:0000256" key="2">
    <source>
        <dbReference type="ARBA" id="ARBA00004172"/>
    </source>
</evidence>
<evidence type="ECO:0000256" key="26">
    <source>
        <dbReference type="PIRSR" id="PIRSR606539-2"/>
    </source>
</evidence>
<dbReference type="Gene3D" id="3.40.50.1000">
    <property type="entry name" value="HAD superfamily/HAD-like"/>
    <property type="match status" value="1"/>
</dbReference>
<dbReference type="InterPro" id="IPR044492">
    <property type="entry name" value="P_typ_ATPase_HD_dom"/>
</dbReference>
<dbReference type="SFLD" id="SFLDF00027">
    <property type="entry name" value="p-type_atpase"/>
    <property type="match status" value="1"/>
</dbReference>
<dbReference type="EC" id="7.6.2.1" evidence="28"/>
<evidence type="ECO:0000256" key="3">
    <source>
        <dbReference type="ARBA" id="ARBA00004412"/>
    </source>
</evidence>
<feature type="binding site" evidence="26">
    <location>
        <position position="640"/>
    </location>
    <ligand>
        <name>ATP</name>
        <dbReference type="ChEBI" id="CHEBI:30616"/>
    </ligand>
</feature>
<dbReference type="GO" id="GO:0140326">
    <property type="term" value="F:ATPase-coupled intramembrane lipid transporter activity"/>
    <property type="evidence" value="ECO:0007669"/>
    <property type="project" value="UniProtKB-EC"/>
</dbReference>
<dbReference type="SUPFAM" id="SSF81665">
    <property type="entry name" value="Calcium ATPase, transmembrane domain M"/>
    <property type="match status" value="1"/>
</dbReference>
<comment type="catalytic activity">
    <reaction evidence="22">
        <text>a 1,2-diacyl-sn-glycero-3-phosphoethanolamine(out) + ATP + H2O = a 1,2-diacyl-sn-glycero-3-phosphoethanolamine(in) + ADP + phosphate + H(+)</text>
        <dbReference type="Rhea" id="RHEA:66132"/>
        <dbReference type="ChEBI" id="CHEBI:15377"/>
        <dbReference type="ChEBI" id="CHEBI:15378"/>
        <dbReference type="ChEBI" id="CHEBI:30616"/>
        <dbReference type="ChEBI" id="CHEBI:43474"/>
        <dbReference type="ChEBI" id="CHEBI:64612"/>
        <dbReference type="ChEBI" id="CHEBI:456216"/>
    </reaction>
    <physiologicalReaction direction="left-to-right" evidence="22">
        <dbReference type="Rhea" id="RHEA:66133"/>
    </physiologicalReaction>
</comment>
<feature type="binding site" evidence="26">
    <location>
        <position position="639"/>
    </location>
    <ligand>
        <name>ATP</name>
        <dbReference type="ChEBI" id="CHEBI:30616"/>
    </ligand>
</feature>
<evidence type="ECO:0000256" key="8">
    <source>
        <dbReference type="ARBA" id="ARBA00022475"/>
    </source>
</evidence>
<dbReference type="InterPro" id="IPR059000">
    <property type="entry name" value="ATPase_P-type_domA"/>
</dbReference>
<evidence type="ECO:0000259" key="29">
    <source>
        <dbReference type="Pfam" id="PF00122"/>
    </source>
</evidence>
<evidence type="ECO:0000256" key="25">
    <source>
        <dbReference type="PIRSR" id="PIRSR606539-1"/>
    </source>
</evidence>
<feature type="transmembrane region" description="Helical" evidence="28">
    <location>
        <begin position="1004"/>
        <end position="1029"/>
    </location>
</feature>
<reference evidence="31" key="2">
    <citation type="submission" date="2025-09" db="UniProtKB">
        <authorList>
            <consortium name="Ensembl"/>
        </authorList>
    </citation>
    <scope>IDENTIFICATION</scope>
</reference>
<dbReference type="PANTHER" id="PTHR24092">
    <property type="entry name" value="PROBABLE PHOSPHOLIPID-TRANSPORTING ATPASE"/>
    <property type="match status" value="1"/>
</dbReference>
<evidence type="ECO:0000256" key="11">
    <source>
        <dbReference type="ARBA" id="ARBA00022723"/>
    </source>
</evidence>
<feature type="transmembrane region" description="Helical" evidence="28">
    <location>
        <begin position="980"/>
        <end position="998"/>
    </location>
</feature>
<evidence type="ECO:0000256" key="15">
    <source>
        <dbReference type="ARBA" id="ARBA00022840"/>
    </source>
</evidence>
<evidence type="ECO:0000256" key="6">
    <source>
        <dbReference type="ARBA" id="ARBA00008109"/>
    </source>
</evidence>
<keyword evidence="20 28" id="KW-0472">Membrane</keyword>
<accession>A0A8C5TDL7</accession>
<keyword evidence="8" id="KW-1003">Cell membrane</keyword>
<feature type="binding site" evidence="26">
    <location>
        <position position="750"/>
    </location>
    <ligand>
        <name>ATP</name>
        <dbReference type="ChEBI" id="CHEBI:30616"/>
    </ligand>
</feature>
<dbReference type="SUPFAM" id="SSF81653">
    <property type="entry name" value="Calcium ATPase, transduction domain A"/>
    <property type="match status" value="1"/>
</dbReference>
<evidence type="ECO:0000256" key="21">
    <source>
        <dbReference type="ARBA" id="ARBA00034036"/>
    </source>
</evidence>
<feature type="binding site" evidence="26">
    <location>
        <position position="463"/>
    </location>
    <ligand>
        <name>ATP</name>
        <dbReference type="ChEBI" id="CHEBI:30616"/>
    </ligand>
</feature>
<dbReference type="NCBIfam" id="TIGR01652">
    <property type="entry name" value="ATPase-Plipid"/>
    <property type="match status" value="1"/>
</dbReference>
<protein>
    <recommendedName>
        <fullName evidence="28">Phospholipid-transporting ATPase</fullName>
        <ecNumber evidence="28">7.6.2.1</ecNumber>
    </recommendedName>
</protein>
<dbReference type="InterPro" id="IPR008250">
    <property type="entry name" value="ATPase_P-typ_transduc_dom_A_sf"/>
</dbReference>
<dbReference type="GO" id="GO:0000287">
    <property type="term" value="F:magnesium ion binding"/>
    <property type="evidence" value="ECO:0007669"/>
    <property type="project" value="UniProtKB-UniRule"/>
</dbReference>
<proteinExistence type="inferred from homology"/>
<dbReference type="InterPro" id="IPR006539">
    <property type="entry name" value="P-type_ATPase_IV"/>
</dbReference>
<comment type="cofactor">
    <cofactor evidence="1 27">
        <name>Mg(2+)</name>
        <dbReference type="ChEBI" id="CHEBI:18420"/>
    </cofactor>
</comment>
<dbReference type="GO" id="GO:0005524">
    <property type="term" value="F:ATP binding"/>
    <property type="evidence" value="ECO:0007669"/>
    <property type="project" value="UniProtKB-UniRule"/>
</dbReference>
<dbReference type="AlphaFoldDB" id="A0A8C5TDL7"/>
<dbReference type="InterPro" id="IPR032630">
    <property type="entry name" value="P_typ_ATPase_c"/>
</dbReference>
<evidence type="ECO:0000256" key="5">
    <source>
        <dbReference type="ARBA" id="ARBA00004651"/>
    </source>
</evidence>
<dbReference type="PRINTS" id="PR00119">
    <property type="entry name" value="CATATPASE"/>
</dbReference>
<feature type="binding site" evidence="26">
    <location>
        <position position="528"/>
    </location>
    <ligand>
        <name>ATP</name>
        <dbReference type="ChEBI" id="CHEBI:30616"/>
    </ligand>
</feature>
<evidence type="ECO:0000256" key="20">
    <source>
        <dbReference type="ARBA" id="ARBA00023136"/>
    </source>
</evidence>
<dbReference type="InterPro" id="IPR018303">
    <property type="entry name" value="ATPase_P-typ_P_site"/>
</dbReference>
<dbReference type="InterPro" id="IPR001757">
    <property type="entry name" value="P_typ_ATPase"/>
</dbReference>
<feature type="binding site" evidence="27">
    <location>
        <position position="777"/>
    </location>
    <ligand>
        <name>Mg(2+)</name>
        <dbReference type="ChEBI" id="CHEBI:18420"/>
    </ligand>
</feature>
<evidence type="ECO:0000313" key="32">
    <source>
        <dbReference type="Proteomes" id="UP000694560"/>
    </source>
</evidence>
<keyword evidence="17 28" id="KW-1278">Translocase</keyword>
<dbReference type="FunFam" id="2.70.150.10:FF:000009">
    <property type="entry name" value="Phospholipid-transporting ATPase"/>
    <property type="match status" value="1"/>
</dbReference>
<dbReference type="SFLD" id="SFLDS00003">
    <property type="entry name" value="Haloacid_Dehalogenase"/>
    <property type="match status" value="1"/>
</dbReference>
<dbReference type="Ensembl" id="ENSMCST00000004986.1">
    <property type="protein sequence ID" value="ENSMCSP00000004873.1"/>
    <property type="gene ID" value="ENSMCSG00000003355.1"/>
</dbReference>
<dbReference type="InterPro" id="IPR023299">
    <property type="entry name" value="ATPase_P-typ_cyto_dom_N"/>
</dbReference>
<feature type="domain" description="P-type ATPase C-terminal" evidence="30">
    <location>
        <begin position="803"/>
        <end position="1044"/>
    </location>
</feature>
<evidence type="ECO:0000256" key="16">
    <source>
        <dbReference type="ARBA" id="ARBA00022842"/>
    </source>
</evidence>
<evidence type="ECO:0000256" key="10">
    <source>
        <dbReference type="ARBA" id="ARBA00022692"/>
    </source>
</evidence>
<evidence type="ECO:0000259" key="30">
    <source>
        <dbReference type="Pfam" id="PF16212"/>
    </source>
</evidence>